<proteinExistence type="predicted"/>
<keyword evidence="2" id="KW-1185">Reference proteome</keyword>
<dbReference type="AlphaFoldDB" id="A0A8X6EYE4"/>
<comment type="caution">
    <text evidence="1">The sequence shown here is derived from an EMBL/GenBank/DDBJ whole genome shotgun (WGS) entry which is preliminary data.</text>
</comment>
<protein>
    <submittedName>
        <fullName evidence="1">Uncharacterized protein</fullName>
    </submittedName>
</protein>
<evidence type="ECO:0000313" key="2">
    <source>
        <dbReference type="Proteomes" id="UP000887116"/>
    </source>
</evidence>
<organism evidence="1 2">
    <name type="scientific">Trichonephila clavata</name>
    <name type="common">Joro spider</name>
    <name type="synonym">Nephila clavata</name>
    <dbReference type="NCBI Taxonomy" id="2740835"/>
    <lineage>
        <taxon>Eukaryota</taxon>
        <taxon>Metazoa</taxon>
        <taxon>Ecdysozoa</taxon>
        <taxon>Arthropoda</taxon>
        <taxon>Chelicerata</taxon>
        <taxon>Arachnida</taxon>
        <taxon>Araneae</taxon>
        <taxon>Araneomorphae</taxon>
        <taxon>Entelegynae</taxon>
        <taxon>Araneoidea</taxon>
        <taxon>Nephilidae</taxon>
        <taxon>Trichonephila</taxon>
    </lineage>
</organism>
<sequence length="83" mass="9506">MGLHFSHIKQNFEDEKQWRSQNDKQFSGMAHKHGINKKTQKYKPLCLAEEIAIVFFSSDSAENAEFGMLGKEINVSRSCVCIL</sequence>
<dbReference type="EMBL" id="BMAO01010095">
    <property type="protein sequence ID" value="GFQ64777.1"/>
    <property type="molecule type" value="Genomic_DNA"/>
</dbReference>
<dbReference type="Proteomes" id="UP000887116">
    <property type="component" value="Unassembled WGS sequence"/>
</dbReference>
<reference evidence="1" key="1">
    <citation type="submission" date="2020-07" db="EMBL/GenBank/DDBJ databases">
        <title>Multicomponent nature underlies the extraordinary mechanical properties of spider dragline silk.</title>
        <authorList>
            <person name="Kono N."/>
            <person name="Nakamura H."/>
            <person name="Mori M."/>
            <person name="Yoshida Y."/>
            <person name="Ohtoshi R."/>
            <person name="Malay A.D."/>
            <person name="Moran D.A.P."/>
            <person name="Tomita M."/>
            <person name="Numata K."/>
            <person name="Arakawa K."/>
        </authorList>
    </citation>
    <scope>NUCLEOTIDE SEQUENCE</scope>
</reference>
<name>A0A8X6EYE4_TRICU</name>
<gene>
    <name evidence="1" type="ORF">TNCT_85151</name>
</gene>
<accession>A0A8X6EYE4</accession>
<evidence type="ECO:0000313" key="1">
    <source>
        <dbReference type="EMBL" id="GFQ64777.1"/>
    </source>
</evidence>